<dbReference type="Pfam" id="PF00551">
    <property type="entry name" value="Formyl_trans_N"/>
    <property type="match status" value="1"/>
</dbReference>
<comment type="pathway">
    <text evidence="1 4">Purine metabolism; IMP biosynthesis via de novo pathway; N(2)-formyl-N(1)-(5-phospho-D-ribosyl)glycinamide from N(1)-(5-phospho-D-ribosyl)glycinamide (10-formyl THF route): step 1/1.</text>
</comment>
<dbReference type="SUPFAM" id="SSF53328">
    <property type="entry name" value="Formyltransferase"/>
    <property type="match status" value="1"/>
</dbReference>
<comment type="caution">
    <text evidence="4">Lacks conserved residue(s) required for the propagation of feature annotation.</text>
</comment>
<evidence type="ECO:0000256" key="4">
    <source>
        <dbReference type="HAMAP-Rule" id="MF_01930"/>
    </source>
</evidence>
<name>A0A3B9GYE0_9PROT</name>
<dbReference type="GO" id="GO:0005829">
    <property type="term" value="C:cytosol"/>
    <property type="evidence" value="ECO:0007669"/>
    <property type="project" value="TreeGrafter"/>
</dbReference>
<evidence type="ECO:0000313" key="6">
    <source>
        <dbReference type="EMBL" id="HAE27004.1"/>
    </source>
</evidence>
<evidence type="ECO:0000313" key="7">
    <source>
        <dbReference type="Proteomes" id="UP000259610"/>
    </source>
</evidence>
<comment type="caution">
    <text evidence="6">The sequence shown here is derived from an EMBL/GenBank/DDBJ whole genome shotgun (WGS) entry which is preliminary data.</text>
</comment>
<reference evidence="6 7" key="1">
    <citation type="journal article" date="2018" name="Nat. Biotechnol.">
        <title>A standardized bacterial taxonomy based on genome phylogeny substantially revises the tree of life.</title>
        <authorList>
            <person name="Parks D.H."/>
            <person name="Chuvochina M."/>
            <person name="Waite D.W."/>
            <person name="Rinke C."/>
            <person name="Skarshewski A."/>
            <person name="Chaumeil P.A."/>
            <person name="Hugenholtz P."/>
        </authorList>
    </citation>
    <scope>NUCLEOTIDE SEQUENCE [LARGE SCALE GENOMIC DNA]</scope>
    <source>
        <strain evidence="6">UBA8733</strain>
    </source>
</reference>
<evidence type="ECO:0000256" key="3">
    <source>
        <dbReference type="ARBA" id="ARBA00022755"/>
    </source>
</evidence>
<dbReference type="EMBL" id="DMAN01000164">
    <property type="protein sequence ID" value="HAE27004.1"/>
    <property type="molecule type" value="Genomic_DNA"/>
</dbReference>
<dbReference type="InterPro" id="IPR002376">
    <property type="entry name" value="Formyl_transf_N"/>
</dbReference>
<feature type="domain" description="Formyl transferase N-terminal" evidence="5">
    <location>
        <begin position="5"/>
        <end position="185"/>
    </location>
</feature>
<proteinExistence type="inferred from homology"/>
<comment type="catalytic activity">
    <reaction evidence="4">
        <text>N(1)-(5-phospho-beta-D-ribosyl)glycinamide + (6R)-10-formyltetrahydrofolate = N(2)-formyl-N(1)-(5-phospho-beta-D-ribosyl)glycinamide + (6S)-5,6,7,8-tetrahydrofolate + H(+)</text>
        <dbReference type="Rhea" id="RHEA:15053"/>
        <dbReference type="ChEBI" id="CHEBI:15378"/>
        <dbReference type="ChEBI" id="CHEBI:57453"/>
        <dbReference type="ChEBI" id="CHEBI:143788"/>
        <dbReference type="ChEBI" id="CHEBI:147286"/>
        <dbReference type="ChEBI" id="CHEBI:195366"/>
        <dbReference type="EC" id="2.1.2.2"/>
    </reaction>
</comment>
<evidence type="ECO:0000256" key="1">
    <source>
        <dbReference type="ARBA" id="ARBA00005054"/>
    </source>
</evidence>
<keyword evidence="2 4" id="KW-0808">Transferase</keyword>
<comment type="function">
    <text evidence="4">Catalyzes the transfer of a formyl group from 10-formyltetrahydrofolate to 5-phospho-ribosyl-glycinamide (GAR), producing 5-phospho-ribosyl-N-formylglycinamide (FGAR) and tetrahydrofolate.</text>
</comment>
<dbReference type="NCBIfam" id="TIGR00639">
    <property type="entry name" value="PurN"/>
    <property type="match status" value="1"/>
</dbReference>
<evidence type="ECO:0000256" key="2">
    <source>
        <dbReference type="ARBA" id="ARBA00022679"/>
    </source>
</evidence>
<feature type="binding site" evidence="4">
    <location>
        <begin position="14"/>
        <end position="16"/>
    </location>
    <ligand>
        <name>N(1)-(5-phospho-beta-D-ribosyl)glycinamide</name>
        <dbReference type="ChEBI" id="CHEBI:143788"/>
    </ligand>
</feature>
<dbReference type="InterPro" id="IPR036477">
    <property type="entry name" value="Formyl_transf_N_sf"/>
</dbReference>
<dbReference type="RefSeq" id="WP_272987959.1">
    <property type="nucleotide sequence ID" value="NZ_CAJWRG010000035.1"/>
</dbReference>
<dbReference type="EC" id="2.1.2.2" evidence="4"/>
<dbReference type="CDD" id="cd08645">
    <property type="entry name" value="FMT_core_GART"/>
    <property type="match status" value="1"/>
</dbReference>
<comment type="similarity">
    <text evidence="4">Belongs to the GART family.</text>
</comment>
<dbReference type="UniPathway" id="UPA00074">
    <property type="reaction ID" value="UER00126"/>
</dbReference>
<keyword evidence="3 4" id="KW-0658">Purine biosynthesis</keyword>
<dbReference type="PANTHER" id="PTHR43369">
    <property type="entry name" value="PHOSPHORIBOSYLGLYCINAMIDE FORMYLTRANSFERASE"/>
    <property type="match status" value="1"/>
</dbReference>
<dbReference type="Proteomes" id="UP000259610">
    <property type="component" value="Unassembled WGS sequence"/>
</dbReference>
<feature type="site" description="Raises pKa of active site His" evidence="4">
    <location>
        <position position="148"/>
    </location>
</feature>
<dbReference type="GO" id="GO:0004644">
    <property type="term" value="F:phosphoribosylglycinamide formyltransferase activity"/>
    <property type="evidence" value="ECO:0007669"/>
    <property type="project" value="UniProtKB-UniRule"/>
</dbReference>
<feature type="binding site" evidence="4">
    <location>
        <position position="68"/>
    </location>
    <ligand>
        <name>(6R)-10-formyltetrahydrofolate</name>
        <dbReference type="ChEBI" id="CHEBI:195366"/>
    </ligand>
</feature>
<feature type="active site" description="Proton donor" evidence="4">
    <location>
        <position position="112"/>
    </location>
</feature>
<organism evidence="6 7">
    <name type="scientific">Hyphomonas adhaerens</name>
    <dbReference type="NCBI Taxonomy" id="81029"/>
    <lineage>
        <taxon>Bacteria</taxon>
        <taxon>Pseudomonadati</taxon>
        <taxon>Pseudomonadota</taxon>
        <taxon>Alphaproteobacteria</taxon>
        <taxon>Hyphomonadales</taxon>
        <taxon>Hyphomonadaceae</taxon>
        <taxon>Hyphomonas</taxon>
    </lineage>
</organism>
<dbReference type="PANTHER" id="PTHR43369:SF2">
    <property type="entry name" value="PHOSPHORIBOSYLGLYCINAMIDE FORMYLTRANSFERASE"/>
    <property type="match status" value="1"/>
</dbReference>
<feature type="binding site" evidence="4">
    <location>
        <position position="110"/>
    </location>
    <ligand>
        <name>(6R)-10-formyltetrahydrofolate</name>
        <dbReference type="ChEBI" id="CHEBI:195366"/>
    </ligand>
</feature>
<dbReference type="Gene3D" id="3.40.50.170">
    <property type="entry name" value="Formyl transferase, N-terminal domain"/>
    <property type="match status" value="1"/>
</dbReference>
<dbReference type="AlphaFoldDB" id="A0A3B9GYE0"/>
<accession>A0A3B9GYE0</accession>
<gene>
    <name evidence="4" type="primary">purN</name>
    <name evidence="6" type="ORF">DCG58_07585</name>
</gene>
<sequence length="197" mass="21112">MKRLKLAILISGRGSNMEALLRAAEDPAYPAQPVLVTSNRPDAKGLETAASAGIATASVDHKIYGKDREAFERALDTELEKAGSEIIALAGFMRVLTPWFVGKWQGRMVNIHPSLLPKYKGLHTHQRALDAGDTEAGATVHWVSPGVDDGEIIQQARLPILPGDTADSLAARLLPVEHELYPEALAKACATLQASSS</sequence>
<dbReference type="GO" id="GO:0006189">
    <property type="term" value="P:'de novo' IMP biosynthetic process"/>
    <property type="evidence" value="ECO:0007669"/>
    <property type="project" value="UniProtKB-UniRule"/>
</dbReference>
<protein>
    <recommendedName>
        <fullName evidence="4">Phosphoribosylglycinamide formyltransferase</fullName>
        <ecNumber evidence="4">2.1.2.2</ecNumber>
    </recommendedName>
    <alternativeName>
        <fullName evidence="4">5'-phosphoribosylglycinamide transformylase</fullName>
    </alternativeName>
    <alternativeName>
        <fullName evidence="4">GAR transformylase</fullName>
        <shortName evidence="4">GART</shortName>
    </alternativeName>
</protein>
<dbReference type="InterPro" id="IPR004607">
    <property type="entry name" value="GART"/>
</dbReference>
<dbReference type="HAMAP" id="MF_01930">
    <property type="entry name" value="PurN"/>
    <property type="match status" value="1"/>
</dbReference>
<evidence type="ECO:0000259" key="5">
    <source>
        <dbReference type="Pfam" id="PF00551"/>
    </source>
</evidence>